<protein>
    <recommendedName>
        <fullName evidence="3">F-box domain-containing protein</fullName>
    </recommendedName>
</protein>
<dbReference type="InterPro" id="IPR032675">
    <property type="entry name" value="LRR_dom_sf"/>
</dbReference>
<comment type="caution">
    <text evidence="1">The sequence shown here is derived from an EMBL/GenBank/DDBJ whole genome shotgun (WGS) entry which is preliminary data.</text>
</comment>
<reference evidence="2" key="2">
    <citation type="submission" date="2013-04" db="EMBL/GenBank/DDBJ databases">
        <title>Genomic mechanisms accounting for the adaptation to parasitism in nematode-trapping fungi.</title>
        <authorList>
            <person name="Ahren D.G."/>
        </authorList>
    </citation>
    <scope>NUCLEOTIDE SEQUENCE [LARGE SCALE GENOMIC DNA]</scope>
    <source>
        <strain evidence="2">CBS 200.50</strain>
    </source>
</reference>
<dbReference type="EMBL" id="AQGS01000576">
    <property type="protein sequence ID" value="EPS38139.1"/>
    <property type="molecule type" value="Genomic_DNA"/>
</dbReference>
<dbReference type="Gene3D" id="3.80.10.10">
    <property type="entry name" value="Ribonuclease Inhibitor"/>
    <property type="match status" value="1"/>
</dbReference>
<dbReference type="AlphaFoldDB" id="S8A5Q2"/>
<dbReference type="Proteomes" id="UP000015100">
    <property type="component" value="Unassembled WGS sequence"/>
</dbReference>
<gene>
    <name evidence="1" type="ORF">H072_8126</name>
</gene>
<evidence type="ECO:0000313" key="1">
    <source>
        <dbReference type="EMBL" id="EPS38139.1"/>
    </source>
</evidence>
<dbReference type="OMA" id="QNDASEW"/>
<organism evidence="1 2">
    <name type="scientific">Dactylellina haptotyla (strain CBS 200.50)</name>
    <name type="common">Nematode-trapping fungus</name>
    <name type="synonym">Monacrosporium haptotylum</name>
    <dbReference type="NCBI Taxonomy" id="1284197"/>
    <lineage>
        <taxon>Eukaryota</taxon>
        <taxon>Fungi</taxon>
        <taxon>Dikarya</taxon>
        <taxon>Ascomycota</taxon>
        <taxon>Pezizomycotina</taxon>
        <taxon>Orbiliomycetes</taxon>
        <taxon>Orbiliales</taxon>
        <taxon>Orbiliaceae</taxon>
        <taxon>Dactylellina</taxon>
    </lineage>
</organism>
<sequence>MLDQFKTLSITGETPDPNPFSALPYELIREISIYLDKASLKAFRLAYPIPRVRDATSRLLFETAVLQLGSLEWTGYGANKRLSYLDSLADYGSGSAQFSKCKRLVLDTRYPFVVKSEYCLDLHESINTNGEVALDDYVLEQYKIPIPESEEAAFLELLRRFLSAAKDLQVIDFREESEYLNPIANAQYLGIKVSETDRNSHDGYHEMREAGRAITRCPGLKGFEFYSQAKVFRYDTSDPLRAALNDTNNLTVFKVDSNLGFTHTLKWSKLRKVKEFWVSVEGSATSREDLDELYNGFISAGTQLEVMSVEQYIRPTHDYLMRCEVPLTELEIWGVWTDEELGKLFWDEVVPRHAPALKRLKIENHSGLEHWMHSPENQEVWSWYDYSTNHAKATLPKCTKLENLTISFCEGRTSWITEMVENLVASCPNLHTINMAFFMDHPVTAGLLATLPALEVWRSQKKIFDGRSLLIQYEDADKGAFCFPKFSAKGTVPPLWFDRLVQRWKLCSGRVPEDSNKDEAVYSFERLEDLYLADAKYIRQRASPSLPTFTEPRVNLTKSFDNRFGQKNDCFAHRTDFENQCYVTVPPQAIQNDASEWLRYCCTNGVTGQDGNVFEFDKNCGWQCLTNRAVEVGSWWQNCVWDEKFSPLNGYNHNLTGYEKPTCVKNDTFVVNAAEKAAGSISGKGLILLALVLPMIFV</sequence>
<keyword evidence="2" id="KW-1185">Reference proteome</keyword>
<dbReference type="SUPFAM" id="SSF52047">
    <property type="entry name" value="RNI-like"/>
    <property type="match status" value="1"/>
</dbReference>
<evidence type="ECO:0008006" key="3">
    <source>
        <dbReference type="Google" id="ProtNLM"/>
    </source>
</evidence>
<proteinExistence type="predicted"/>
<name>S8A5Q2_DACHA</name>
<dbReference type="OrthoDB" id="5290889at2759"/>
<accession>S8A5Q2</accession>
<evidence type="ECO:0000313" key="2">
    <source>
        <dbReference type="Proteomes" id="UP000015100"/>
    </source>
</evidence>
<reference evidence="1 2" key="1">
    <citation type="journal article" date="2013" name="PLoS Genet.">
        <title>Genomic mechanisms accounting for the adaptation to parasitism in nematode-trapping fungi.</title>
        <authorList>
            <person name="Meerupati T."/>
            <person name="Andersson K.M."/>
            <person name="Friman E."/>
            <person name="Kumar D."/>
            <person name="Tunlid A."/>
            <person name="Ahren D."/>
        </authorList>
    </citation>
    <scope>NUCLEOTIDE SEQUENCE [LARGE SCALE GENOMIC DNA]</scope>
    <source>
        <strain evidence="1 2">CBS 200.50</strain>
    </source>
</reference>
<dbReference type="HOGENOM" id="CLU_024748_0_0_1"/>